<dbReference type="GeneID" id="5895683"/>
<gene>
    <name evidence="4" type="ORF">MONBRDRAFT_12480</name>
</gene>
<accession>A9VCE3</accession>
<dbReference type="SMART" id="SM00248">
    <property type="entry name" value="ANK"/>
    <property type="match status" value="2"/>
</dbReference>
<dbReference type="PROSITE" id="PS50088">
    <property type="entry name" value="ANK_REPEAT"/>
    <property type="match status" value="2"/>
</dbReference>
<name>A9VCE3_MONBE</name>
<dbReference type="PRINTS" id="PR01415">
    <property type="entry name" value="ANKYRIN"/>
</dbReference>
<dbReference type="AlphaFoldDB" id="A9VCE3"/>
<dbReference type="PANTHER" id="PTHR24171">
    <property type="entry name" value="ANKYRIN REPEAT DOMAIN-CONTAINING PROTEIN 39-RELATED"/>
    <property type="match status" value="1"/>
</dbReference>
<sequence length="133" mass="14904">MFRPRIKCLIPMHRFTPLHNACDKGLVEVVEILLKHGVDADAKTAIDRTPLHIACSYTTEGPVAVLLEHGANVDARDEKTFVALVRAVILTEQKKHSFGSVAVLFAAGWRMEPKAFDERAFDDLRSIIRKLRA</sequence>
<evidence type="ECO:0008006" key="6">
    <source>
        <dbReference type="Google" id="ProtNLM"/>
    </source>
</evidence>
<dbReference type="InterPro" id="IPR036770">
    <property type="entry name" value="Ankyrin_rpt-contain_sf"/>
</dbReference>
<evidence type="ECO:0000256" key="3">
    <source>
        <dbReference type="PROSITE-ProRule" id="PRU00023"/>
    </source>
</evidence>
<dbReference type="Gene3D" id="1.25.40.20">
    <property type="entry name" value="Ankyrin repeat-containing domain"/>
    <property type="match status" value="1"/>
</dbReference>
<feature type="repeat" description="ANK" evidence="3">
    <location>
        <begin position="13"/>
        <end position="45"/>
    </location>
</feature>
<dbReference type="SUPFAM" id="SSF48403">
    <property type="entry name" value="Ankyrin repeat"/>
    <property type="match status" value="1"/>
</dbReference>
<organism evidence="4 5">
    <name type="scientific">Monosiga brevicollis</name>
    <name type="common">Choanoflagellate</name>
    <dbReference type="NCBI Taxonomy" id="81824"/>
    <lineage>
        <taxon>Eukaryota</taxon>
        <taxon>Choanoflagellata</taxon>
        <taxon>Craspedida</taxon>
        <taxon>Salpingoecidae</taxon>
        <taxon>Monosiga</taxon>
    </lineage>
</organism>
<evidence type="ECO:0000313" key="4">
    <source>
        <dbReference type="EMBL" id="EDQ84770.1"/>
    </source>
</evidence>
<reference evidence="4 5" key="1">
    <citation type="journal article" date="2008" name="Nature">
        <title>The genome of the choanoflagellate Monosiga brevicollis and the origin of metazoans.</title>
        <authorList>
            <consortium name="JGI Sequencing"/>
            <person name="King N."/>
            <person name="Westbrook M.J."/>
            <person name="Young S.L."/>
            <person name="Kuo A."/>
            <person name="Abedin M."/>
            <person name="Chapman J."/>
            <person name="Fairclough S."/>
            <person name="Hellsten U."/>
            <person name="Isogai Y."/>
            <person name="Letunic I."/>
            <person name="Marr M."/>
            <person name="Pincus D."/>
            <person name="Putnam N."/>
            <person name="Rokas A."/>
            <person name="Wright K.J."/>
            <person name="Zuzow R."/>
            <person name="Dirks W."/>
            <person name="Good M."/>
            <person name="Goodstein D."/>
            <person name="Lemons D."/>
            <person name="Li W."/>
            <person name="Lyons J.B."/>
            <person name="Morris A."/>
            <person name="Nichols S."/>
            <person name="Richter D.J."/>
            <person name="Salamov A."/>
            <person name="Bork P."/>
            <person name="Lim W.A."/>
            <person name="Manning G."/>
            <person name="Miller W.T."/>
            <person name="McGinnis W."/>
            <person name="Shapiro H."/>
            <person name="Tjian R."/>
            <person name="Grigoriev I.V."/>
            <person name="Rokhsar D."/>
        </authorList>
    </citation>
    <scope>NUCLEOTIDE SEQUENCE [LARGE SCALE GENOMIC DNA]</scope>
    <source>
        <strain evidence="5">MX1 / ATCC 50154</strain>
    </source>
</reference>
<keyword evidence="2 3" id="KW-0040">ANK repeat</keyword>
<dbReference type="InterPro" id="IPR002110">
    <property type="entry name" value="Ankyrin_rpt"/>
</dbReference>
<dbReference type="InParanoid" id="A9VCE3"/>
<dbReference type="Pfam" id="PF12796">
    <property type="entry name" value="Ank_2"/>
    <property type="match status" value="1"/>
</dbReference>
<evidence type="ECO:0000256" key="2">
    <source>
        <dbReference type="ARBA" id="ARBA00023043"/>
    </source>
</evidence>
<keyword evidence="1" id="KW-0677">Repeat</keyword>
<dbReference type="RefSeq" id="XP_001750420.1">
    <property type="nucleotide sequence ID" value="XM_001750368.1"/>
</dbReference>
<feature type="repeat" description="ANK" evidence="3">
    <location>
        <begin position="46"/>
        <end position="78"/>
    </location>
</feature>
<proteinExistence type="predicted"/>
<evidence type="ECO:0000256" key="1">
    <source>
        <dbReference type="ARBA" id="ARBA00022737"/>
    </source>
</evidence>
<keyword evidence="5" id="KW-1185">Reference proteome</keyword>
<dbReference type="PROSITE" id="PS50297">
    <property type="entry name" value="ANK_REP_REGION"/>
    <property type="match status" value="2"/>
</dbReference>
<dbReference type="Proteomes" id="UP000001357">
    <property type="component" value="Unassembled WGS sequence"/>
</dbReference>
<dbReference type="KEGG" id="mbr:MONBRDRAFT_12480"/>
<evidence type="ECO:0000313" key="5">
    <source>
        <dbReference type="Proteomes" id="UP000001357"/>
    </source>
</evidence>
<dbReference type="EMBL" id="CH991581">
    <property type="protein sequence ID" value="EDQ84770.1"/>
    <property type="molecule type" value="Genomic_DNA"/>
</dbReference>
<protein>
    <recommendedName>
        <fullName evidence="6">Ankyrin repeat protein</fullName>
    </recommendedName>
</protein>